<evidence type="ECO:0000256" key="2">
    <source>
        <dbReference type="ARBA" id="ARBA00022980"/>
    </source>
</evidence>
<dbReference type="STRING" id="174720.A0A0N5BW73"/>
<keyword evidence="4" id="KW-1185">Reference proteome</keyword>
<dbReference type="SUPFAM" id="SSF53137">
    <property type="entry name" value="Translational machinery components"/>
    <property type="match status" value="1"/>
</dbReference>
<keyword evidence="2" id="KW-0689">Ribosomal protein</keyword>
<proteinExistence type="inferred from homology"/>
<dbReference type="Gene3D" id="3.30.420.80">
    <property type="entry name" value="Ribosomal protein S11"/>
    <property type="match status" value="1"/>
</dbReference>
<dbReference type="GO" id="GO:0008097">
    <property type="term" value="F:5S rRNA binding"/>
    <property type="evidence" value="ECO:0007669"/>
    <property type="project" value="TreeGrafter"/>
</dbReference>
<dbReference type="InterPro" id="IPR036967">
    <property type="entry name" value="Ribosomal_uS11_sf"/>
</dbReference>
<keyword evidence="3" id="KW-0687">Ribonucleoprotein</keyword>
<dbReference type="GO" id="GO:0006412">
    <property type="term" value="P:translation"/>
    <property type="evidence" value="ECO:0007669"/>
    <property type="project" value="InterPro"/>
</dbReference>
<dbReference type="GO" id="GO:1990904">
    <property type="term" value="C:ribonucleoprotein complex"/>
    <property type="evidence" value="ECO:0007669"/>
    <property type="project" value="UniProtKB-KW"/>
</dbReference>
<sequence length="170" mass="19706">MASRYMTRYINQNPRNLELMGIQHRLSGNCFEKKREIMNSTYKVIFSGSKSNTEASVYHYKSGLILTASTREHGISSQLFSNTDRFAALNIGRVLADRLKQCGIEMVVPCFEKDEVERSQKKQAFLKALTEKGIKIKDYGEAEPSIVDKNRTWLNYKQYHTRQEKLDEIL</sequence>
<dbReference type="InterPro" id="IPR005484">
    <property type="entry name" value="Ribosomal_uL18_bac/plant/anim"/>
</dbReference>
<dbReference type="PANTHER" id="PTHR12899">
    <property type="entry name" value="39S RIBOSOMAL PROTEIN L18, MITOCHONDRIAL"/>
    <property type="match status" value="1"/>
</dbReference>
<dbReference type="AlphaFoldDB" id="A0A0N5BW73"/>
<accession>A0A0N5BW73</accession>
<dbReference type="GO" id="GO:0003735">
    <property type="term" value="F:structural constituent of ribosome"/>
    <property type="evidence" value="ECO:0007669"/>
    <property type="project" value="InterPro"/>
</dbReference>
<reference evidence="5" key="1">
    <citation type="submission" date="2017-02" db="UniProtKB">
        <authorList>
            <consortium name="WormBaseParasite"/>
        </authorList>
    </citation>
    <scope>IDENTIFICATION</scope>
</reference>
<dbReference type="PANTHER" id="PTHR12899:SF3">
    <property type="entry name" value="LARGE RIBOSOMAL SUBUNIT PROTEIN UL18M"/>
    <property type="match status" value="1"/>
</dbReference>
<organism evidence="4 5">
    <name type="scientific">Strongyloides papillosus</name>
    <name type="common">Intestinal threadworm</name>
    <dbReference type="NCBI Taxonomy" id="174720"/>
    <lineage>
        <taxon>Eukaryota</taxon>
        <taxon>Metazoa</taxon>
        <taxon>Ecdysozoa</taxon>
        <taxon>Nematoda</taxon>
        <taxon>Chromadorea</taxon>
        <taxon>Rhabditida</taxon>
        <taxon>Tylenchina</taxon>
        <taxon>Panagrolaimomorpha</taxon>
        <taxon>Strongyloidoidea</taxon>
        <taxon>Strongyloididae</taxon>
        <taxon>Strongyloides</taxon>
    </lineage>
</organism>
<dbReference type="GO" id="GO:0005840">
    <property type="term" value="C:ribosome"/>
    <property type="evidence" value="ECO:0007669"/>
    <property type="project" value="UniProtKB-KW"/>
</dbReference>
<comment type="similarity">
    <text evidence="1">Belongs to the universal ribosomal protein uL18 family.</text>
</comment>
<protein>
    <submittedName>
        <fullName evidence="5">39S ribosomal protein L18, mitochondrial</fullName>
    </submittedName>
</protein>
<evidence type="ECO:0000256" key="1">
    <source>
        <dbReference type="ARBA" id="ARBA00007116"/>
    </source>
</evidence>
<dbReference type="Proteomes" id="UP000046392">
    <property type="component" value="Unplaced"/>
</dbReference>
<evidence type="ECO:0000256" key="3">
    <source>
        <dbReference type="ARBA" id="ARBA00023274"/>
    </source>
</evidence>
<name>A0A0N5BW73_STREA</name>
<dbReference type="WBParaSite" id="SPAL_0001007600.1">
    <property type="protein sequence ID" value="SPAL_0001007600.1"/>
    <property type="gene ID" value="SPAL_0001007600"/>
</dbReference>
<evidence type="ECO:0000313" key="5">
    <source>
        <dbReference type="WBParaSite" id="SPAL_0001007600.1"/>
    </source>
</evidence>
<dbReference type="GO" id="GO:0005739">
    <property type="term" value="C:mitochondrion"/>
    <property type="evidence" value="ECO:0007669"/>
    <property type="project" value="TreeGrafter"/>
</dbReference>
<evidence type="ECO:0000313" key="4">
    <source>
        <dbReference type="Proteomes" id="UP000046392"/>
    </source>
</evidence>